<dbReference type="KEGG" id="rsa:RSal33209_0373"/>
<accession>A9WKX0</accession>
<reference evidence="3" key="1">
    <citation type="journal article" date="2008" name="J. Bacteriol.">
        <title>Genome sequence of the fish pathogen Renibacterium salmoninarum suggests reductive evolution away from an environmental Arthrobacter ancestor.</title>
        <authorList>
            <person name="Wiens G.D."/>
            <person name="Rockey D.D."/>
            <person name="Wu Z."/>
            <person name="Chang J."/>
            <person name="Levy R."/>
            <person name="Crane S."/>
            <person name="Chen D.S."/>
            <person name="Capri G.R."/>
            <person name="Burnett J.R."/>
            <person name="Sudheesh P.S."/>
            <person name="Schipma M.J."/>
            <person name="Burd H."/>
            <person name="Bhattacharyya A."/>
            <person name="Rhodes L.D."/>
            <person name="Kaul R."/>
            <person name="Strom M.S."/>
        </authorList>
    </citation>
    <scope>NUCLEOTIDE SEQUENCE [LARGE SCALE GENOMIC DNA]</scope>
    <source>
        <strain evidence="3">ATCC 33209 / DSM 20767 / JCM 11484 / NBRC 15589 / NCIMB 2235</strain>
    </source>
</reference>
<feature type="transmembrane region" description="Helical" evidence="1">
    <location>
        <begin position="66"/>
        <end position="85"/>
    </location>
</feature>
<evidence type="ECO:0000313" key="3">
    <source>
        <dbReference type="Proteomes" id="UP000002007"/>
    </source>
</evidence>
<keyword evidence="1" id="KW-1133">Transmembrane helix</keyword>
<dbReference type="STRING" id="288705.RSal33209_0373"/>
<evidence type="ECO:0000256" key="1">
    <source>
        <dbReference type="SAM" id="Phobius"/>
    </source>
</evidence>
<keyword evidence="3" id="KW-1185">Reference proteome</keyword>
<evidence type="ECO:0000313" key="2">
    <source>
        <dbReference type="EMBL" id="ABY22128.1"/>
    </source>
</evidence>
<dbReference type="HOGENOM" id="CLU_2357702_0_0_11"/>
<dbReference type="Proteomes" id="UP000002007">
    <property type="component" value="Chromosome"/>
</dbReference>
<organism evidence="2 3">
    <name type="scientific">Renibacterium salmoninarum (strain ATCC 33209 / DSM 20767 / JCM 11484 / NBRC 15589 / NCIMB 2235)</name>
    <dbReference type="NCBI Taxonomy" id="288705"/>
    <lineage>
        <taxon>Bacteria</taxon>
        <taxon>Bacillati</taxon>
        <taxon>Actinomycetota</taxon>
        <taxon>Actinomycetes</taxon>
        <taxon>Micrococcales</taxon>
        <taxon>Micrococcaceae</taxon>
        <taxon>Renibacterium</taxon>
    </lineage>
</organism>
<keyword evidence="1" id="KW-0812">Transmembrane</keyword>
<dbReference type="eggNOG" id="COG1966">
    <property type="taxonomic scope" value="Bacteria"/>
</dbReference>
<gene>
    <name evidence="2" type="ordered locus">RSal33209_0373</name>
</gene>
<proteinExistence type="predicted"/>
<dbReference type="EMBL" id="CP000910">
    <property type="protein sequence ID" value="ABY22128.1"/>
    <property type="molecule type" value="Genomic_DNA"/>
</dbReference>
<dbReference type="AlphaFoldDB" id="A9WKX0"/>
<feature type="transmembrane region" description="Helical" evidence="1">
    <location>
        <begin position="39"/>
        <end position="60"/>
    </location>
</feature>
<name>A9WKX0_RENSM</name>
<sequence length="96" mass="10643">MARHSGPGDTLAQDPKLPPVAVAEAQLEREDRRWTPAKIALWVLIALLGGVAWVVIAFVRGETVNAIWFVFAAVCTYLHRLPFLLEIHRKISASAQ</sequence>
<keyword evidence="1" id="KW-0472">Membrane</keyword>
<protein>
    <submittedName>
        <fullName evidence="2">Carbon starvation protein A</fullName>
    </submittedName>
</protein>